<dbReference type="InterPro" id="IPR011200">
    <property type="entry name" value="UCP012608"/>
</dbReference>
<name>A0A024Q5P0_9BACI</name>
<keyword evidence="2" id="KW-1185">Reference proteome</keyword>
<organism evidence="1 2">
    <name type="scientific">Virgibacillus massiliensis</name>
    <dbReference type="NCBI Taxonomy" id="1462526"/>
    <lineage>
        <taxon>Bacteria</taxon>
        <taxon>Bacillati</taxon>
        <taxon>Bacillota</taxon>
        <taxon>Bacilli</taxon>
        <taxon>Bacillales</taxon>
        <taxon>Bacillaceae</taxon>
        <taxon>Virgibacillus</taxon>
    </lineage>
</organism>
<sequence length="340" mass="38839">MSDHAKRYQLFAQEAKDSSPLYEHLAWKISEDMDMLRLSGHAAKGQPEPNLFLGAVHYLLLQGRDHSLQAFYPSLVENPADYQQVFPEFKDFCTTHQSSIIDILESKRVQTNEVRRCAYLYPIFCGIFKQTNKPLSLIEIGTSAGLQLLVEQYSYSYGDGIIYGNPSAALHITSRVRKGKKPPHLAIRPSIVSRVGVDLHCCDVTKASDYNWLRALIWPENQERVELLASAVEQLKKSPPCLLEGDGVKRIVDLSKQAPADSIVCIFHTHVANQIPLEVKNKLMDNLQQIAKHRDVIHIYNNMSDRNLHIDAYINGEEHMYNLGETDGHGRWFDWEWQNK</sequence>
<dbReference type="Proteomes" id="UP000028875">
    <property type="component" value="Unassembled WGS sequence"/>
</dbReference>
<comment type="caution">
    <text evidence="1">The sequence shown here is derived from an EMBL/GenBank/DDBJ whole genome shotgun (WGS) entry which is preliminary data.</text>
</comment>
<protein>
    <recommendedName>
        <fullName evidence="3">DUF2332 family protein</fullName>
    </recommendedName>
</protein>
<dbReference type="EMBL" id="CCDP010000001">
    <property type="protein sequence ID" value="CDQ37804.1"/>
    <property type="molecule type" value="Genomic_DNA"/>
</dbReference>
<dbReference type="STRING" id="1462526.BN990_00060"/>
<dbReference type="PIRSF" id="PIRSF012608">
    <property type="entry name" value="UCP012608"/>
    <property type="match status" value="1"/>
</dbReference>
<dbReference type="eggNOG" id="COG4427">
    <property type="taxonomic scope" value="Bacteria"/>
</dbReference>
<reference evidence="2" key="2">
    <citation type="submission" date="2014-05" db="EMBL/GenBank/DDBJ databases">
        <title>Draft genome sequence of Virgibacillus massiliensis Vm-5.</title>
        <authorList>
            <person name="Khelaifia S."/>
            <person name="Croce O."/>
            <person name="Lagier J.C."/>
            <person name="Raoult D."/>
        </authorList>
    </citation>
    <scope>NUCLEOTIDE SEQUENCE [LARGE SCALE GENOMIC DNA]</scope>
    <source>
        <strain evidence="2">Vm-5</strain>
    </source>
</reference>
<reference evidence="1 2" key="1">
    <citation type="submission" date="2014-03" db="EMBL/GenBank/DDBJ databases">
        <authorList>
            <person name="Urmite Genomes U."/>
        </authorList>
    </citation>
    <scope>NUCLEOTIDE SEQUENCE [LARGE SCALE GENOMIC DNA]</scope>
    <source>
        <strain evidence="1 2">Vm-5</strain>
    </source>
</reference>
<evidence type="ECO:0008006" key="3">
    <source>
        <dbReference type="Google" id="ProtNLM"/>
    </source>
</evidence>
<dbReference type="Pfam" id="PF10094">
    <property type="entry name" value="DUF2332"/>
    <property type="match status" value="1"/>
</dbReference>
<accession>A0A024Q5P0</accession>
<proteinExistence type="predicted"/>
<evidence type="ECO:0000313" key="2">
    <source>
        <dbReference type="Proteomes" id="UP000028875"/>
    </source>
</evidence>
<gene>
    <name evidence="1" type="ORF">BN990_00060</name>
</gene>
<dbReference type="AlphaFoldDB" id="A0A024Q5P0"/>
<evidence type="ECO:0000313" key="1">
    <source>
        <dbReference type="EMBL" id="CDQ37804.1"/>
    </source>
</evidence>